<evidence type="ECO:0000313" key="2">
    <source>
        <dbReference type="Proteomes" id="UP000828390"/>
    </source>
</evidence>
<reference evidence="1" key="1">
    <citation type="journal article" date="2019" name="bioRxiv">
        <title>The Genome of the Zebra Mussel, Dreissena polymorpha: A Resource for Invasive Species Research.</title>
        <authorList>
            <person name="McCartney M.A."/>
            <person name="Auch B."/>
            <person name="Kono T."/>
            <person name="Mallez S."/>
            <person name="Zhang Y."/>
            <person name="Obille A."/>
            <person name="Becker A."/>
            <person name="Abrahante J.E."/>
            <person name="Garbe J."/>
            <person name="Badalamenti J.P."/>
            <person name="Herman A."/>
            <person name="Mangelson H."/>
            <person name="Liachko I."/>
            <person name="Sullivan S."/>
            <person name="Sone E.D."/>
            <person name="Koren S."/>
            <person name="Silverstein K.A.T."/>
            <person name="Beckman K.B."/>
            <person name="Gohl D.M."/>
        </authorList>
    </citation>
    <scope>NUCLEOTIDE SEQUENCE</scope>
    <source>
        <strain evidence="1">Duluth1</strain>
        <tissue evidence="1">Whole animal</tissue>
    </source>
</reference>
<sequence>MTYRDISAAHVTPKHHFREPFRTFRTSVVPELLTATSQNATSPLVCPEEIGHTIKEMLMLFGSLEYLSGVTN</sequence>
<comment type="caution">
    <text evidence="1">The sequence shown here is derived from an EMBL/GenBank/DDBJ whole genome shotgun (WGS) entry which is preliminary data.</text>
</comment>
<dbReference type="EMBL" id="JAIWYP010000012">
    <property type="protein sequence ID" value="KAH3723525.1"/>
    <property type="molecule type" value="Genomic_DNA"/>
</dbReference>
<dbReference type="AlphaFoldDB" id="A0A9D4CE62"/>
<name>A0A9D4CE62_DREPO</name>
<evidence type="ECO:0000313" key="1">
    <source>
        <dbReference type="EMBL" id="KAH3723525.1"/>
    </source>
</evidence>
<reference evidence="1" key="2">
    <citation type="submission" date="2020-11" db="EMBL/GenBank/DDBJ databases">
        <authorList>
            <person name="McCartney M.A."/>
            <person name="Auch B."/>
            <person name="Kono T."/>
            <person name="Mallez S."/>
            <person name="Becker A."/>
            <person name="Gohl D.M."/>
            <person name="Silverstein K.A.T."/>
            <person name="Koren S."/>
            <person name="Bechman K.B."/>
            <person name="Herman A."/>
            <person name="Abrahante J.E."/>
            <person name="Garbe J."/>
        </authorList>
    </citation>
    <scope>NUCLEOTIDE SEQUENCE</scope>
    <source>
        <strain evidence="1">Duluth1</strain>
        <tissue evidence="1">Whole animal</tissue>
    </source>
</reference>
<gene>
    <name evidence="1" type="ORF">DPMN_049315</name>
</gene>
<organism evidence="1 2">
    <name type="scientific">Dreissena polymorpha</name>
    <name type="common">Zebra mussel</name>
    <name type="synonym">Mytilus polymorpha</name>
    <dbReference type="NCBI Taxonomy" id="45954"/>
    <lineage>
        <taxon>Eukaryota</taxon>
        <taxon>Metazoa</taxon>
        <taxon>Spiralia</taxon>
        <taxon>Lophotrochozoa</taxon>
        <taxon>Mollusca</taxon>
        <taxon>Bivalvia</taxon>
        <taxon>Autobranchia</taxon>
        <taxon>Heteroconchia</taxon>
        <taxon>Euheterodonta</taxon>
        <taxon>Imparidentia</taxon>
        <taxon>Neoheterodontei</taxon>
        <taxon>Myida</taxon>
        <taxon>Dreissenoidea</taxon>
        <taxon>Dreissenidae</taxon>
        <taxon>Dreissena</taxon>
    </lineage>
</organism>
<proteinExistence type="predicted"/>
<dbReference type="Proteomes" id="UP000828390">
    <property type="component" value="Unassembled WGS sequence"/>
</dbReference>
<protein>
    <submittedName>
        <fullName evidence="1">Uncharacterized protein</fullName>
    </submittedName>
</protein>
<keyword evidence="2" id="KW-1185">Reference proteome</keyword>
<accession>A0A9D4CE62</accession>